<dbReference type="AlphaFoldDB" id="X1FJN7"/>
<name>X1FJN7_9ZZZZ</name>
<feature type="non-terminal residue" evidence="1">
    <location>
        <position position="262"/>
    </location>
</feature>
<protein>
    <recommendedName>
        <fullName evidence="2">DUF115 domain-containing protein</fullName>
    </recommendedName>
</protein>
<gene>
    <name evidence="1" type="ORF">S03H2_21920</name>
</gene>
<dbReference type="Gene3D" id="3.90.1480.10">
    <property type="entry name" value="Alpha-2,3-sialyltransferase"/>
    <property type="match status" value="2"/>
</dbReference>
<organism evidence="1">
    <name type="scientific">marine sediment metagenome</name>
    <dbReference type="NCBI Taxonomy" id="412755"/>
    <lineage>
        <taxon>unclassified sequences</taxon>
        <taxon>metagenomes</taxon>
        <taxon>ecological metagenomes</taxon>
    </lineage>
</organism>
<feature type="non-terminal residue" evidence="1">
    <location>
        <position position="1"/>
    </location>
</feature>
<proteinExistence type="predicted"/>
<evidence type="ECO:0000313" key="1">
    <source>
        <dbReference type="EMBL" id="GAH32745.1"/>
    </source>
</evidence>
<reference evidence="1" key="1">
    <citation type="journal article" date="2014" name="Front. Microbiol.">
        <title>High frequency of phylogenetically diverse reductive dehalogenase-homologous genes in deep subseafloor sedimentary metagenomes.</title>
        <authorList>
            <person name="Kawai M."/>
            <person name="Futagami T."/>
            <person name="Toyoda A."/>
            <person name="Takaki Y."/>
            <person name="Nishi S."/>
            <person name="Hori S."/>
            <person name="Arai W."/>
            <person name="Tsubouchi T."/>
            <person name="Morono Y."/>
            <person name="Uchiyama I."/>
            <person name="Ito T."/>
            <person name="Fujiyama A."/>
            <person name="Inagaki F."/>
            <person name="Takami H."/>
        </authorList>
    </citation>
    <scope>NUCLEOTIDE SEQUENCE</scope>
    <source>
        <strain evidence="1">Expedition CK06-06</strain>
    </source>
</reference>
<accession>X1FJN7</accession>
<dbReference type="EMBL" id="BARU01011730">
    <property type="protein sequence ID" value="GAH32745.1"/>
    <property type="molecule type" value="Genomic_DNA"/>
</dbReference>
<sequence>PDSALDCFPKMDMMTGFNAPLKPEGEERMHVRDEPDTFTNVMVDNVWKGQRCFIIGGGASLKDFDFSRLESELTIGVNRAYEKLPCTIMFATDAKLYKWITDETLGVEAKRKFEEFQGHKVWLDSQNNKFKGVHRLTRLGGDGLSFSLKNGLVSGGNSGYGALNLAVCLGANPIYLLGFDMKGIGGKQAHWHDGYPNAQPDSVYKKFKAYFDSAAPILKEKGIKVINLNPDSELKCFEFGDMEKLVEPLGKYVYHEGLDSKK</sequence>
<evidence type="ECO:0008006" key="2">
    <source>
        <dbReference type="Google" id="ProtNLM"/>
    </source>
</evidence>
<comment type="caution">
    <text evidence="1">The sequence shown here is derived from an EMBL/GenBank/DDBJ whole genome shotgun (WGS) entry which is preliminary data.</text>
</comment>